<proteinExistence type="predicted"/>
<evidence type="ECO:0000313" key="1">
    <source>
        <dbReference type="EMBL" id="TVM30385.1"/>
    </source>
</evidence>
<gene>
    <name evidence="1" type="ORF">DQK91_21160</name>
</gene>
<comment type="caution">
    <text evidence="1">The sequence shown here is derived from an EMBL/GenBank/DDBJ whole genome shotgun (WGS) entry which is preliminary data.</text>
</comment>
<sequence>MIHFTDILRRTLHMIRTHQIDPSLPIPISYLYYKYSPCCVIDLEIKHKLDSDEIEELYNRAKNSKYGPEIFFCEISTLKTTPTAILQDLFDTFKNDVAIGTLNYEVFLGLTHNKNITIEMINFILHSSFRDLFEAELAENISCPIDIRRELYFSLGWKWDEAVQQELHAMDQD</sequence>
<name>A0A6P1ZA21_9BACT</name>
<dbReference type="EMBL" id="QMIF01000024">
    <property type="protein sequence ID" value="TVM30385.1"/>
    <property type="molecule type" value="Genomic_DNA"/>
</dbReference>
<dbReference type="Proteomes" id="UP000434052">
    <property type="component" value="Unassembled WGS sequence"/>
</dbReference>
<organism evidence="1 2">
    <name type="scientific">Oceanidesulfovibrio marinus</name>
    <dbReference type="NCBI Taxonomy" id="370038"/>
    <lineage>
        <taxon>Bacteria</taxon>
        <taxon>Pseudomonadati</taxon>
        <taxon>Thermodesulfobacteriota</taxon>
        <taxon>Desulfovibrionia</taxon>
        <taxon>Desulfovibrionales</taxon>
        <taxon>Desulfovibrionaceae</taxon>
        <taxon>Oceanidesulfovibrio</taxon>
    </lineage>
</organism>
<accession>A0A6P1ZA21</accession>
<evidence type="ECO:0000313" key="2">
    <source>
        <dbReference type="Proteomes" id="UP000434052"/>
    </source>
</evidence>
<dbReference type="AlphaFoldDB" id="A0A6P1ZA21"/>
<reference evidence="1 2" key="1">
    <citation type="submission" date="2018-06" db="EMBL/GenBank/DDBJ databases">
        <title>Complete genome of Desulfovibrio marinus P48SEP.</title>
        <authorList>
            <person name="Crispim J.S."/>
            <person name="Vidigal P.M.P."/>
            <person name="Silva L.C.F."/>
            <person name="Araujo L.C."/>
            <person name="Laguardia C.N."/>
            <person name="Dias R.S."/>
            <person name="Sousa M.P."/>
            <person name="Paula S.O."/>
            <person name="Silva C."/>
        </authorList>
    </citation>
    <scope>NUCLEOTIDE SEQUENCE [LARGE SCALE GENOMIC DNA]</scope>
    <source>
        <strain evidence="1 2">P48SEP</strain>
    </source>
</reference>
<protein>
    <submittedName>
        <fullName evidence="1">Uncharacterized protein</fullName>
    </submittedName>
</protein>